<dbReference type="CDD" id="cd13589">
    <property type="entry name" value="PBP2_polyamine_RpCGA009"/>
    <property type="match status" value="1"/>
</dbReference>
<accession>A0ABR5E2E0</accession>
<keyword evidence="5" id="KW-1185">Reference proteome</keyword>
<dbReference type="InterPro" id="IPR006059">
    <property type="entry name" value="SBP"/>
</dbReference>
<dbReference type="PRINTS" id="PR00909">
    <property type="entry name" value="SPERMDNBNDNG"/>
</dbReference>
<keyword evidence="1 3" id="KW-0732">Signal</keyword>
<evidence type="ECO:0008006" key="6">
    <source>
        <dbReference type="Google" id="ProtNLM"/>
    </source>
</evidence>
<keyword evidence="2" id="KW-0574">Periplasm</keyword>
<dbReference type="Proteomes" id="UP000033519">
    <property type="component" value="Unassembled WGS sequence"/>
</dbReference>
<reference evidence="4 5" key="1">
    <citation type="submission" date="2015-03" db="EMBL/GenBank/DDBJ databases">
        <authorList>
            <person name="Lepp D."/>
            <person name="Hassan Y.I."/>
            <person name="Li X.-Z."/>
            <person name="Zhou T."/>
        </authorList>
    </citation>
    <scope>NUCLEOTIDE SEQUENCE [LARGE SCALE GENOMIC DNA]</scope>
    <source>
        <strain evidence="4 5">Cr7-05</strain>
    </source>
</reference>
<name>A0ABR5E2E0_9HYPH</name>
<dbReference type="InterPro" id="IPR001188">
    <property type="entry name" value="Sperm_putr-bd"/>
</dbReference>
<dbReference type="PANTHER" id="PTHR30006">
    <property type="entry name" value="THIAMINE-BINDING PERIPLASMIC PROTEIN-RELATED"/>
    <property type="match status" value="1"/>
</dbReference>
<dbReference type="Gene3D" id="3.40.190.10">
    <property type="entry name" value="Periplasmic binding protein-like II"/>
    <property type="match status" value="2"/>
</dbReference>
<organism evidence="4 5">
    <name type="scientific">Devosia psychrophila</name>
    <dbReference type="NCBI Taxonomy" id="728005"/>
    <lineage>
        <taxon>Bacteria</taxon>
        <taxon>Pseudomonadati</taxon>
        <taxon>Pseudomonadota</taxon>
        <taxon>Alphaproteobacteria</taxon>
        <taxon>Hyphomicrobiales</taxon>
        <taxon>Devosiaceae</taxon>
        <taxon>Devosia</taxon>
    </lineage>
</organism>
<gene>
    <name evidence="4" type="ORF">WH91_02980</name>
</gene>
<dbReference type="SUPFAM" id="SSF53850">
    <property type="entry name" value="Periplasmic binding protein-like II"/>
    <property type="match status" value="1"/>
</dbReference>
<comment type="caution">
    <text evidence="4">The sequence shown here is derived from an EMBL/GenBank/DDBJ whole genome shotgun (WGS) entry which is preliminary data.</text>
</comment>
<dbReference type="EMBL" id="LAPV01000030">
    <property type="protein sequence ID" value="KKC34417.1"/>
    <property type="molecule type" value="Genomic_DNA"/>
</dbReference>
<protein>
    <recommendedName>
        <fullName evidence="6">Spermidine/putrescine transport system substrate-binding protein</fullName>
    </recommendedName>
</protein>
<dbReference type="RefSeq" id="WP_046169537.1">
    <property type="nucleotide sequence ID" value="NZ_LAPV01000030.1"/>
</dbReference>
<dbReference type="Pfam" id="PF13416">
    <property type="entry name" value="SBP_bac_8"/>
    <property type="match status" value="1"/>
</dbReference>
<feature type="non-terminal residue" evidence="4">
    <location>
        <position position="352"/>
    </location>
</feature>
<evidence type="ECO:0000313" key="5">
    <source>
        <dbReference type="Proteomes" id="UP000033519"/>
    </source>
</evidence>
<feature type="signal peptide" evidence="3">
    <location>
        <begin position="1"/>
        <end position="31"/>
    </location>
</feature>
<proteinExistence type="predicted"/>
<feature type="chain" id="PRO_5045045741" description="Spermidine/putrescine transport system substrate-binding protein" evidence="3">
    <location>
        <begin position="32"/>
        <end position="352"/>
    </location>
</feature>
<evidence type="ECO:0000313" key="4">
    <source>
        <dbReference type="EMBL" id="KKC34417.1"/>
    </source>
</evidence>
<dbReference type="PANTHER" id="PTHR30006:SF2">
    <property type="entry name" value="ABC TRANSPORTER SUBSTRATE-BINDING PROTEIN"/>
    <property type="match status" value="1"/>
</dbReference>
<evidence type="ECO:0000256" key="1">
    <source>
        <dbReference type="ARBA" id="ARBA00022729"/>
    </source>
</evidence>
<evidence type="ECO:0000256" key="3">
    <source>
        <dbReference type="SAM" id="SignalP"/>
    </source>
</evidence>
<sequence length="352" mass="38198">MQVNERGNILKCLFLAASAAVLSGAATIAHGQELIVNSYGGPYEQIIQDAIIKPFEEQFGVSVIYDAVGSSQQDYAKIKATNGRPGFDVVVMTASQSLEGCREGLLEPLSVQTVPNLAHLNAAISAVAGACGAVHELQYLALLYRTDMFEEAPTSWTDLYDERLDNRIVLPTFANIMAAFLTQLMSSVHGGDVDNDIDPGFEAMARLAAQSIGFEQASAILESYIRDGRVWAMPFWDGRAQLLVDSGAPVDYVLPKEGSIPLIATLNVPVGADNKELALQFVDFFLEKTSQERWVEGYKVGSARADIEVSDEARARKITTQADLDALLLPDLSSLASNLSTWVIRWEPAVVP</sequence>
<evidence type="ECO:0000256" key="2">
    <source>
        <dbReference type="ARBA" id="ARBA00022764"/>
    </source>
</evidence>